<protein>
    <submittedName>
        <fullName evidence="5">Beta-ketoacyl synthase</fullName>
    </submittedName>
</protein>
<accession>A0AB39R6I5</accession>
<dbReference type="AlphaFoldDB" id="A0AB39R6I5"/>
<dbReference type="GO" id="GO:0005829">
    <property type="term" value="C:cytosol"/>
    <property type="evidence" value="ECO:0007669"/>
    <property type="project" value="TreeGrafter"/>
</dbReference>
<dbReference type="InterPro" id="IPR014031">
    <property type="entry name" value="Ketoacyl_synth_C"/>
</dbReference>
<dbReference type="PANTHER" id="PTHR11712:SF336">
    <property type="entry name" value="3-OXOACYL-[ACYL-CARRIER-PROTEIN] SYNTHASE, MITOCHONDRIAL"/>
    <property type="match status" value="1"/>
</dbReference>
<keyword evidence="2 3" id="KW-0808">Transferase</keyword>
<name>A0AB39R6I5_9ACTN</name>
<gene>
    <name evidence="5" type="ORF">AB5J53_07400</name>
</gene>
<evidence type="ECO:0000256" key="2">
    <source>
        <dbReference type="ARBA" id="ARBA00022679"/>
    </source>
</evidence>
<dbReference type="RefSeq" id="WP_369244804.1">
    <property type="nucleotide sequence ID" value="NZ_CP163443.1"/>
</dbReference>
<dbReference type="PROSITE" id="PS52004">
    <property type="entry name" value="KS3_2"/>
    <property type="match status" value="1"/>
</dbReference>
<sequence>MSYDASDDYFLGYPKLPELPELPGRPDGEVLGTTGVVVTGLGMTTPLGGNVHSTWEALLAGESPITVLDEPWARDLPVRLAGRLSQEPTEVLDRVEARRMDRCQQIAMVAARQAWADAGAPEVAPERLAVVIGTGLGGGTTLVDQHDLSLAKGPGRVSPFAVTMLMPNGSAAAVSLALDARAGAHAPTSACASGAEAIAMGLAILRAGRADVVVAGGTEACIGRLSMAAFARMGALSGRHEDPQNASRPFDSARDGFVMSEGGGAVVLERTQFAKARGARMYATLAGTGMSSDAHTMTSPSADGQISAIREALRSGGLGPQDIVHVNAHAPGTPVGDRIEATALLESLGPHALVTATKSITGHLIGGAGAIEAIFTVLSVFTDVIPATRNLDDKDPEVKVEIVTATQRRIRVTAAISNSFGFGGHNVVLAFTKPA</sequence>
<dbReference type="SUPFAM" id="SSF53901">
    <property type="entry name" value="Thiolase-like"/>
    <property type="match status" value="2"/>
</dbReference>
<dbReference type="GO" id="GO:0004315">
    <property type="term" value="F:3-oxoacyl-[acyl-carrier-protein] synthase activity"/>
    <property type="evidence" value="ECO:0007669"/>
    <property type="project" value="TreeGrafter"/>
</dbReference>
<evidence type="ECO:0000256" key="3">
    <source>
        <dbReference type="RuleBase" id="RU003694"/>
    </source>
</evidence>
<organism evidence="5">
    <name type="scientific">Streptomyces sp. R41</name>
    <dbReference type="NCBI Taxonomy" id="3238632"/>
    <lineage>
        <taxon>Bacteria</taxon>
        <taxon>Bacillati</taxon>
        <taxon>Actinomycetota</taxon>
        <taxon>Actinomycetes</taxon>
        <taxon>Kitasatosporales</taxon>
        <taxon>Streptomycetaceae</taxon>
        <taxon>Streptomyces</taxon>
    </lineage>
</organism>
<dbReference type="InterPro" id="IPR000794">
    <property type="entry name" value="Beta-ketoacyl_synthase"/>
</dbReference>
<evidence type="ECO:0000313" key="5">
    <source>
        <dbReference type="EMBL" id="XDQ51480.1"/>
    </source>
</evidence>
<dbReference type="EMBL" id="CP163443">
    <property type="protein sequence ID" value="XDQ51480.1"/>
    <property type="molecule type" value="Genomic_DNA"/>
</dbReference>
<dbReference type="PANTHER" id="PTHR11712">
    <property type="entry name" value="POLYKETIDE SYNTHASE-RELATED"/>
    <property type="match status" value="1"/>
</dbReference>
<comment type="similarity">
    <text evidence="1 3">Belongs to the thiolase-like superfamily. Beta-ketoacyl-ACP synthases family.</text>
</comment>
<dbReference type="Gene3D" id="3.40.47.10">
    <property type="match status" value="1"/>
</dbReference>
<dbReference type="Pfam" id="PF00109">
    <property type="entry name" value="ketoacyl-synt"/>
    <property type="match status" value="1"/>
</dbReference>
<proteinExistence type="inferred from homology"/>
<dbReference type="InterPro" id="IPR014030">
    <property type="entry name" value="Ketoacyl_synth_N"/>
</dbReference>
<evidence type="ECO:0000256" key="1">
    <source>
        <dbReference type="ARBA" id="ARBA00008467"/>
    </source>
</evidence>
<dbReference type="InterPro" id="IPR020841">
    <property type="entry name" value="PKS_Beta-ketoAc_synthase_dom"/>
</dbReference>
<dbReference type="GO" id="GO:0006633">
    <property type="term" value="P:fatty acid biosynthetic process"/>
    <property type="evidence" value="ECO:0007669"/>
    <property type="project" value="TreeGrafter"/>
</dbReference>
<dbReference type="Pfam" id="PF02801">
    <property type="entry name" value="Ketoacyl-synt_C"/>
    <property type="match status" value="1"/>
</dbReference>
<dbReference type="NCBIfam" id="NF005589">
    <property type="entry name" value="PRK07314.1"/>
    <property type="match status" value="1"/>
</dbReference>
<dbReference type="FunFam" id="3.40.47.10:FF:000018">
    <property type="entry name" value="3-oxoacyl-[acyl-carrier-protein] synthase 2"/>
    <property type="match status" value="1"/>
</dbReference>
<feature type="domain" description="Ketosynthase family 3 (KS3)" evidence="4">
    <location>
        <begin position="33"/>
        <end position="433"/>
    </location>
</feature>
<dbReference type="SMART" id="SM00825">
    <property type="entry name" value="PKS_KS"/>
    <property type="match status" value="1"/>
</dbReference>
<reference evidence="5" key="1">
    <citation type="submission" date="2024-07" db="EMBL/GenBank/DDBJ databases">
        <authorList>
            <person name="Yu S.T."/>
        </authorList>
    </citation>
    <scope>NUCLEOTIDE SEQUENCE</scope>
    <source>
        <strain evidence="5">R41</strain>
    </source>
</reference>
<dbReference type="InterPro" id="IPR016039">
    <property type="entry name" value="Thiolase-like"/>
</dbReference>
<evidence type="ECO:0000259" key="4">
    <source>
        <dbReference type="PROSITE" id="PS52004"/>
    </source>
</evidence>
<dbReference type="CDD" id="cd00834">
    <property type="entry name" value="KAS_I_II"/>
    <property type="match status" value="1"/>
</dbReference>